<accession>A0A1M7YAH7</accession>
<dbReference type="SUPFAM" id="SSF52172">
    <property type="entry name" value="CheY-like"/>
    <property type="match status" value="1"/>
</dbReference>
<dbReference type="OrthoDB" id="9813151at2"/>
<feature type="domain" description="Histidine kinase" evidence="11">
    <location>
        <begin position="332"/>
        <end position="549"/>
    </location>
</feature>
<gene>
    <name evidence="14" type="ORF">SAMN02745220_02956</name>
</gene>
<dbReference type="Gene3D" id="3.30.565.10">
    <property type="entry name" value="Histidine kinase-like ATPase, C-terminal domain"/>
    <property type="match status" value="1"/>
</dbReference>
<dbReference type="SMART" id="SM00091">
    <property type="entry name" value="PAS"/>
    <property type="match status" value="1"/>
</dbReference>
<dbReference type="PANTHER" id="PTHR43065">
    <property type="entry name" value="SENSOR HISTIDINE KINASE"/>
    <property type="match status" value="1"/>
</dbReference>
<feature type="domain" description="Response regulatory" evidence="12">
    <location>
        <begin position="568"/>
        <end position="688"/>
    </location>
</feature>
<evidence type="ECO:0000313" key="15">
    <source>
        <dbReference type="Proteomes" id="UP000184603"/>
    </source>
</evidence>
<dbReference type="AlphaFoldDB" id="A0A1M7YAH7"/>
<dbReference type="PANTHER" id="PTHR43065:SF42">
    <property type="entry name" value="TWO-COMPONENT SENSOR PPRA"/>
    <property type="match status" value="1"/>
</dbReference>
<evidence type="ECO:0000256" key="7">
    <source>
        <dbReference type="ARBA" id="ARBA00022840"/>
    </source>
</evidence>
<keyword evidence="5" id="KW-0547">Nucleotide-binding</keyword>
<keyword evidence="7" id="KW-0067">ATP-binding</keyword>
<dbReference type="PROSITE" id="PS50109">
    <property type="entry name" value="HIS_KIN"/>
    <property type="match status" value="1"/>
</dbReference>
<dbReference type="NCBIfam" id="TIGR00229">
    <property type="entry name" value="sensory_box"/>
    <property type="match status" value="1"/>
</dbReference>
<keyword evidence="4" id="KW-0808">Transferase</keyword>
<feature type="domain" description="PAC" evidence="13">
    <location>
        <begin position="112"/>
        <end position="164"/>
    </location>
</feature>
<dbReference type="STRING" id="1121416.SAMN02745220_02956"/>
<dbReference type="PRINTS" id="PR00344">
    <property type="entry name" value="BCTRLSENSOR"/>
</dbReference>
<keyword evidence="10" id="KW-0175">Coiled coil</keyword>
<name>A0A1M7YAH7_9BACT</name>
<dbReference type="InterPro" id="IPR011006">
    <property type="entry name" value="CheY-like_superfamily"/>
</dbReference>
<dbReference type="GO" id="GO:0000155">
    <property type="term" value="F:phosphorelay sensor kinase activity"/>
    <property type="evidence" value="ECO:0007669"/>
    <property type="project" value="InterPro"/>
</dbReference>
<dbReference type="Pfam" id="PF00989">
    <property type="entry name" value="PAS"/>
    <property type="match status" value="1"/>
</dbReference>
<dbReference type="RefSeq" id="WP_073614298.1">
    <property type="nucleotide sequence ID" value="NZ_FRFE01000014.1"/>
</dbReference>
<reference evidence="14 15" key="1">
    <citation type="submission" date="2016-12" db="EMBL/GenBank/DDBJ databases">
        <authorList>
            <person name="Song W.-J."/>
            <person name="Kurnit D.M."/>
        </authorList>
    </citation>
    <scope>NUCLEOTIDE SEQUENCE [LARGE SCALE GENOMIC DNA]</scope>
    <source>
        <strain evidence="14 15">DSM 18488</strain>
    </source>
</reference>
<comment type="catalytic activity">
    <reaction evidence="1">
        <text>ATP + protein L-histidine = ADP + protein N-phospho-L-histidine.</text>
        <dbReference type="EC" id="2.7.13.3"/>
    </reaction>
</comment>
<dbReference type="SMART" id="SM00388">
    <property type="entry name" value="HisKA"/>
    <property type="match status" value="1"/>
</dbReference>
<feature type="coiled-coil region" evidence="10">
    <location>
        <begin position="12"/>
        <end position="39"/>
    </location>
</feature>
<evidence type="ECO:0000256" key="6">
    <source>
        <dbReference type="ARBA" id="ARBA00022777"/>
    </source>
</evidence>
<feature type="modified residue" description="4-aspartylphosphate" evidence="9">
    <location>
        <position position="622"/>
    </location>
</feature>
<evidence type="ECO:0000256" key="4">
    <source>
        <dbReference type="ARBA" id="ARBA00022679"/>
    </source>
</evidence>
<evidence type="ECO:0000256" key="3">
    <source>
        <dbReference type="ARBA" id="ARBA00022553"/>
    </source>
</evidence>
<dbReference type="SMART" id="SM00448">
    <property type="entry name" value="REC"/>
    <property type="match status" value="1"/>
</dbReference>
<sequence>MSFDHDPVYAEVVSLREELNLAREKNENLLHQLKKREQVLDHFRQAVDNSPNAIFSINRKGNITTWNPACFSTFQYDTSIIGSHYRLLLQDHDQYSFIEQVVLQGRKTKSFSNLDLTYTCKSGETREMVSRVYPVENDEGIVHGFVFANTDVTERNRIHRELEQYRHHLEELVEQRTVKLQEEISHRKSAQQALQASNEALVTILDSMDLAIQVVSLNRDETIFLNDRLNALLVEGQQSSLHYHLFAPLGCDDLVEDGEAKADPESNRDVKSVSCFDPVLKRWYILQEQVITWVDRRKVRLQIATDITERKQIDEERKRVEKLESLGVLAGGIAHDFNNLLTGIMGSLSLLQYQAASGNPNYALLDSAVKATSRATSLTQQLLTFSKGGDPVRSVIAVEEVLRESVTFSLQGSAVKTMICLDGDLYHVKADGGQLSQVFHNLAINAKQVMPDGGVLAVSAVNYTHENHSVVNDLSPGKYVRIDFSDTGPGISPDIIDKIFDPYFTTKAKGEGLGLAMAHTIVTKHNGKITVDQNPDCGVTFRIFLPACEQVALAPSVGTIDRPDSCGRVLLMDDDETIREVGEAILVHLGYTVETAADGESLLARYQEALAADAAFDVVILDLTIPGGMGGEEVARRLAMMNPEAKLIASSGYADSPIMADCASFGFSAILKKPYMVEQVAEVLQKILQR</sequence>
<proteinExistence type="predicted"/>
<protein>
    <recommendedName>
        <fullName evidence="2">histidine kinase</fullName>
        <ecNumber evidence="2">2.7.13.3</ecNumber>
    </recommendedName>
</protein>
<dbReference type="Pfam" id="PF02518">
    <property type="entry name" value="HATPase_c"/>
    <property type="match status" value="1"/>
</dbReference>
<keyword evidence="8" id="KW-0902">Two-component regulatory system</keyword>
<evidence type="ECO:0000256" key="8">
    <source>
        <dbReference type="ARBA" id="ARBA00023012"/>
    </source>
</evidence>
<evidence type="ECO:0000256" key="9">
    <source>
        <dbReference type="PROSITE-ProRule" id="PRU00169"/>
    </source>
</evidence>
<organism evidence="14 15">
    <name type="scientific">Desulfopila aestuarii DSM 18488</name>
    <dbReference type="NCBI Taxonomy" id="1121416"/>
    <lineage>
        <taxon>Bacteria</taxon>
        <taxon>Pseudomonadati</taxon>
        <taxon>Thermodesulfobacteriota</taxon>
        <taxon>Desulfobulbia</taxon>
        <taxon>Desulfobulbales</taxon>
        <taxon>Desulfocapsaceae</taxon>
        <taxon>Desulfopila</taxon>
    </lineage>
</organism>
<dbReference type="PROSITE" id="PS50110">
    <property type="entry name" value="RESPONSE_REGULATORY"/>
    <property type="match status" value="1"/>
</dbReference>
<dbReference type="InterPro" id="IPR004358">
    <property type="entry name" value="Sig_transdc_His_kin-like_C"/>
</dbReference>
<dbReference type="CDD" id="cd00156">
    <property type="entry name" value="REC"/>
    <property type="match status" value="1"/>
</dbReference>
<dbReference type="Pfam" id="PF00072">
    <property type="entry name" value="Response_reg"/>
    <property type="match status" value="1"/>
</dbReference>
<dbReference type="InterPro" id="IPR000014">
    <property type="entry name" value="PAS"/>
</dbReference>
<evidence type="ECO:0000256" key="10">
    <source>
        <dbReference type="SAM" id="Coils"/>
    </source>
</evidence>
<dbReference type="InterPro" id="IPR003594">
    <property type="entry name" value="HATPase_dom"/>
</dbReference>
<keyword evidence="3 9" id="KW-0597">Phosphoprotein</keyword>
<dbReference type="InterPro" id="IPR000700">
    <property type="entry name" value="PAS-assoc_C"/>
</dbReference>
<dbReference type="InterPro" id="IPR005467">
    <property type="entry name" value="His_kinase_dom"/>
</dbReference>
<dbReference type="Gene3D" id="1.10.287.130">
    <property type="match status" value="1"/>
</dbReference>
<dbReference type="InterPro" id="IPR035965">
    <property type="entry name" value="PAS-like_dom_sf"/>
</dbReference>
<dbReference type="InterPro" id="IPR003661">
    <property type="entry name" value="HisK_dim/P_dom"/>
</dbReference>
<dbReference type="SUPFAM" id="SSF47384">
    <property type="entry name" value="Homodimeric domain of signal transducing histidine kinase"/>
    <property type="match status" value="1"/>
</dbReference>
<dbReference type="PROSITE" id="PS50113">
    <property type="entry name" value="PAC"/>
    <property type="match status" value="1"/>
</dbReference>
<dbReference type="EMBL" id="FRFE01000014">
    <property type="protein sequence ID" value="SHO49633.1"/>
    <property type="molecule type" value="Genomic_DNA"/>
</dbReference>
<dbReference type="InterPro" id="IPR013767">
    <property type="entry name" value="PAS_fold"/>
</dbReference>
<keyword evidence="6" id="KW-0418">Kinase</keyword>
<dbReference type="Gene3D" id="3.30.450.20">
    <property type="entry name" value="PAS domain"/>
    <property type="match status" value="1"/>
</dbReference>
<evidence type="ECO:0000259" key="13">
    <source>
        <dbReference type="PROSITE" id="PS50113"/>
    </source>
</evidence>
<evidence type="ECO:0000259" key="11">
    <source>
        <dbReference type="PROSITE" id="PS50109"/>
    </source>
</evidence>
<dbReference type="EC" id="2.7.13.3" evidence="2"/>
<dbReference type="InterPro" id="IPR036097">
    <property type="entry name" value="HisK_dim/P_sf"/>
</dbReference>
<evidence type="ECO:0000256" key="1">
    <source>
        <dbReference type="ARBA" id="ARBA00000085"/>
    </source>
</evidence>
<evidence type="ECO:0000256" key="2">
    <source>
        <dbReference type="ARBA" id="ARBA00012438"/>
    </source>
</evidence>
<evidence type="ECO:0000259" key="12">
    <source>
        <dbReference type="PROSITE" id="PS50110"/>
    </source>
</evidence>
<dbReference type="CDD" id="cd00130">
    <property type="entry name" value="PAS"/>
    <property type="match status" value="1"/>
</dbReference>
<keyword evidence="15" id="KW-1185">Reference proteome</keyword>
<evidence type="ECO:0000256" key="5">
    <source>
        <dbReference type="ARBA" id="ARBA00022741"/>
    </source>
</evidence>
<dbReference type="InterPro" id="IPR001789">
    <property type="entry name" value="Sig_transdc_resp-reg_receiver"/>
</dbReference>
<dbReference type="CDD" id="cd00082">
    <property type="entry name" value="HisKA"/>
    <property type="match status" value="1"/>
</dbReference>
<dbReference type="GO" id="GO:0005524">
    <property type="term" value="F:ATP binding"/>
    <property type="evidence" value="ECO:0007669"/>
    <property type="project" value="UniProtKB-KW"/>
</dbReference>
<dbReference type="InterPro" id="IPR001610">
    <property type="entry name" value="PAC"/>
</dbReference>
<dbReference type="SUPFAM" id="SSF55785">
    <property type="entry name" value="PYP-like sensor domain (PAS domain)"/>
    <property type="match status" value="1"/>
</dbReference>
<dbReference type="Proteomes" id="UP000184603">
    <property type="component" value="Unassembled WGS sequence"/>
</dbReference>
<evidence type="ECO:0000313" key="14">
    <source>
        <dbReference type="EMBL" id="SHO49633.1"/>
    </source>
</evidence>
<dbReference type="SMART" id="SM00086">
    <property type="entry name" value="PAC"/>
    <property type="match status" value="1"/>
</dbReference>
<dbReference type="SMART" id="SM00387">
    <property type="entry name" value="HATPase_c"/>
    <property type="match status" value="1"/>
</dbReference>
<dbReference type="Gene3D" id="3.40.50.2300">
    <property type="match status" value="1"/>
</dbReference>
<dbReference type="Pfam" id="PF00512">
    <property type="entry name" value="HisKA"/>
    <property type="match status" value="1"/>
</dbReference>
<dbReference type="GO" id="GO:0006355">
    <property type="term" value="P:regulation of DNA-templated transcription"/>
    <property type="evidence" value="ECO:0007669"/>
    <property type="project" value="InterPro"/>
</dbReference>
<dbReference type="SUPFAM" id="SSF55874">
    <property type="entry name" value="ATPase domain of HSP90 chaperone/DNA topoisomerase II/histidine kinase"/>
    <property type="match status" value="1"/>
</dbReference>
<dbReference type="InterPro" id="IPR036890">
    <property type="entry name" value="HATPase_C_sf"/>
</dbReference>